<evidence type="ECO:0000256" key="3">
    <source>
        <dbReference type="HAMAP-Rule" id="MF_00068"/>
    </source>
</evidence>
<dbReference type="EC" id="4.2.1.126" evidence="3"/>
<dbReference type="InterPro" id="IPR005486">
    <property type="entry name" value="Glucokinase_regulatory_CS"/>
</dbReference>
<dbReference type="NCBIfam" id="NF009222">
    <property type="entry name" value="PRK12570.1"/>
    <property type="match status" value="1"/>
</dbReference>
<feature type="compositionally biased region" description="Basic residues" evidence="4">
    <location>
        <begin position="342"/>
        <end position="353"/>
    </location>
</feature>
<reference evidence="7" key="1">
    <citation type="submission" date="2018-09" db="EMBL/GenBank/DDBJ databases">
        <authorList>
            <person name="Livingstone P.G."/>
            <person name="Whitworth D.E."/>
        </authorList>
    </citation>
    <scope>NUCLEOTIDE SEQUENCE [LARGE SCALE GENOMIC DNA]</scope>
    <source>
        <strain evidence="7">CA040B</strain>
    </source>
</reference>
<comment type="function">
    <text evidence="3">Specifically catalyzes the cleavage of the D-lactyl ether substituent of MurNAc 6-phosphate, producing GlcNAc 6-phosphate and D-lactate.</text>
</comment>
<dbReference type="PANTHER" id="PTHR10088">
    <property type="entry name" value="GLUCOKINASE REGULATORY PROTEIN"/>
    <property type="match status" value="1"/>
</dbReference>
<dbReference type="OrthoDB" id="9813395at2"/>
<keyword evidence="7" id="KW-1185">Reference proteome</keyword>
<dbReference type="InterPro" id="IPR001347">
    <property type="entry name" value="SIS_dom"/>
</dbReference>
<dbReference type="UniPathway" id="UPA00342"/>
<dbReference type="EMBL" id="RAWG01000046">
    <property type="protein sequence ID" value="RKH44676.1"/>
    <property type="molecule type" value="Genomic_DNA"/>
</dbReference>
<comment type="subunit">
    <text evidence="3">Homodimer.</text>
</comment>
<dbReference type="NCBIfam" id="TIGR00274">
    <property type="entry name" value="N-acetylmuramic acid 6-phosphate etherase"/>
    <property type="match status" value="1"/>
</dbReference>
<dbReference type="HAMAP" id="MF_00068">
    <property type="entry name" value="MurQ"/>
    <property type="match status" value="1"/>
</dbReference>
<dbReference type="UniPathway" id="UPA00343"/>
<feature type="region of interest" description="Disordered" evidence="4">
    <location>
        <begin position="291"/>
        <end position="353"/>
    </location>
</feature>
<feature type="domain" description="SIS" evidence="5">
    <location>
        <begin position="59"/>
        <end position="221"/>
    </location>
</feature>
<dbReference type="PROSITE" id="PS51464">
    <property type="entry name" value="SIS"/>
    <property type="match status" value="1"/>
</dbReference>
<dbReference type="GO" id="GO:0009254">
    <property type="term" value="P:peptidoglycan turnover"/>
    <property type="evidence" value="ECO:0007669"/>
    <property type="project" value="UniProtKB-UniPathway"/>
</dbReference>
<dbReference type="CDD" id="cd05007">
    <property type="entry name" value="SIS_Etherase"/>
    <property type="match status" value="1"/>
</dbReference>
<dbReference type="InterPro" id="IPR005488">
    <property type="entry name" value="Etherase_MurQ"/>
</dbReference>
<name>A0A3A8NJW2_9BACT</name>
<dbReference type="InterPro" id="IPR040190">
    <property type="entry name" value="MURQ/GCKR"/>
</dbReference>
<comment type="similarity">
    <text evidence="3">Belongs to the GCKR-like family. MurNAc-6-P etherase subfamily.</text>
</comment>
<comment type="catalytic activity">
    <reaction evidence="3">
        <text>N-acetyl-D-muramate 6-phosphate + H2O = N-acetyl-D-glucosamine 6-phosphate + (R)-lactate</text>
        <dbReference type="Rhea" id="RHEA:26410"/>
        <dbReference type="ChEBI" id="CHEBI:15377"/>
        <dbReference type="ChEBI" id="CHEBI:16004"/>
        <dbReference type="ChEBI" id="CHEBI:57513"/>
        <dbReference type="ChEBI" id="CHEBI:58722"/>
        <dbReference type="EC" id="4.2.1.126"/>
    </reaction>
</comment>
<evidence type="ECO:0000313" key="7">
    <source>
        <dbReference type="Proteomes" id="UP000273405"/>
    </source>
</evidence>
<dbReference type="GO" id="GO:0097367">
    <property type="term" value="F:carbohydrate derivative binding"/>
    <property type="evidence" value="ECO:0007669"/>
    <property type="project" value="InterPro"/>
</dbReference>
<dbReference type="SUPFAM" id="SSF53697">
    <property type="entry name" value="SIS domain"/>
    <property type="match status" value="1"/>
</dbReference>
<dbReference type="RefSeq" id="WP_120625046.1">
    <property type="nucleotide sequence ID" value="NZ_RAWG01000046.1"/>
</dbReference>
<dbReference type="PANTHER" id="PTHR10088:SF4">
    <property type="entry name" value="GLUCOKINASE REGULATORY PROTEIN"/>
    <property type="match status" value="1"/>
</dbReference>
<evidence type="ECO:0000256" key="1">
    <source>
        <dbReference type="ARBA" id="ARBA00023239"/>
    </source>
</evidence>
<dbReference type="Gene3D" id="1.10.8.1080">
    <property type="match status" value="1"/>
</dbReference>
<dbReference type="GO" id="GO:0016835">
    <property type="term" value="F:carbon-oxygen lyase activity"/>
    <property type="evidence" value="ECO:0007669"/>
    <property type="project" value="UniProtKB-UniRule"/>
</dbReference>
<evidence type="ECO:0000256" key="4">
    <source>
        <dbReference type="SAM" id="MobiDB-lite"/>
    </source>
</evidence>
<dbReference type="UniPathway" id="UPA00544"/>
<dbReference type="GO" id="GO:0097173">
    <property type="term" value="P:N-acetylmuramic acid catabolic process"/>
    <property type="evidence" value="ECO:0007669"/>
    <property type="project" value="UniProtKB-UniPathway"/>
</dbReference>
<protein>
    <recommendedName>
        <fullName evidence="3">N-acetylmuramic acid 6-phosphate etherase</fullName>
        <shortName evidence="3">MurNAc-6-P etherase</shortName>
        <ecNumber evidence="3">4.2.1.126</ecNumber>
    </recommendedName>
    <alternativeName>
        <fullName evidence="3">N-acetylmuramic acid 6-phosphate hydrolase</fullName>
    </alternativeName>
    <alternativeName>
        <fullName evidence="3">N-acetylmuramic acid 6-phosphate lyase</fullName>
    </alternativeName>
</protein>
<comment type="caution">
    <text evidence="6">The sequence shown here is derived from an EMBL/GenBank/DDBJ whole genome shotgun (WGS) entry which is preliminary data.</text>
</comment>
<feature type="active site" evidence="3">
    <location>
        <position position="118"/>
    </location>
</feature>
<feature type="compositionally biased region" description="Low complexity" evidence="4">
    <location>
        <begin position="323"/>
        <end position="332"/>
    </location>
</feature>
<dbReference type="NCBIfam" id="NF003915">
    <property type="entry name" value="PRK05441.1"/>
    <property type="match status" value="1"/>
</dbReference>
<accession>A0A3A8NJW2</accession>
<dbReference type="InterPro" id="IPR046348">
    <property type="entry name" value="SIS_dom_sf"/>
</dbReference>
<proteinExistence type="inferred from homology"/>
<feature type="active site" description="Proton donor" evidence="3">
    <location>
        <position position="87"/>
    </location>
</feature>
<dbReference type="Proteomes" id="UP000273405">
    <property type="component" value="Unassembled WGS sequence"/>
</dbReference>
<dbReference type="GO" id="GO:0097175">
    <property type="term" value="P:1,6-anhydro-N-acetyl-beta-muramic acid catabolic process"/>
    <property type="evidence" value="ECO:0007669"/>
    <property type="project" value="UniProtKB-UniPathway"/>
</dbReference>
<dbReference type="Gene3D" id="3.40.50.10490">
    <property type="entry name" value="Glucose-6-phosphate isomerase like protein, domain 1"/>
    <property type="match status" value="1"/>
</dbReference>
<keyword evidence="1 3" id="KW-0456">Lyase</keyword>
<sequence>MTRAPQAALPPTERLHPRADDLDLLPVEAVVRRLHQEDLIALRAVREALPAIAVAARTVAEALRVGGRLLYVGAGTSGRLGVLDASECPPTFGVPATCVQAAIAGGKRALTRAVEGAEDDVEAGARAVRAFRATARDVVCGISASSSTPYVRGALDEARRLGARTVLVCCNPPGRAMRADTVVLARTGPEVVAGSTRLKAGTATKLVLNALTTAAFVALGKVYRGRMVDVRPTNAKLRARAARMVAELTDLPAARARALLDASGDSVKLALAMHFTGLPAAQARRRLQSEGLRTLAPSVPGRASKRGGRRASTPVENPRGKRPQTAGAARPQTAPPPAQAAKTRRDKQPKRQG</sequence>
<dbReference type="GO" id="GO:0046348">
    <property type="term" value="P:amino sugar catabolic process"/>
    <property type="evidence" value="ECO:0007669"/>
    <property type="project" value="InterPro"/>
</dbReference>
<keyword evidence="2 3" id="KW-0119">Carbohydrate metabolism</keyword>
<comment type="pathway">
    <text evidence="3">Amino-sugar metabolism; N-acetylmuramate degradation.</text>
</comment>
<dbReference type="AlphaFoldDB" id="A0A3A8NJW2"/>
<comment type="miscellaneous">
    <text evidence="3">A lyase-type mechanism (elimination/hydration) is suggested for the cleavage of the lactyl ether bond of MurNAc 6-phosphate, with the formation of an alpha,beta-unsaturated aldehyde intermediate with (E)-stereochemistry, followed by the syn addition of water to give product.</text>
</comment>
<evidence type="ECO:0000256" key="2">
    <source>
        <dbReference type="ARBA" id="ARBA00023277"/>
    </source>
</evidence>
<gene>
    <name evidence="3 6" type="primary">murQ</name>
    <name evidence="6" type="ORF">D7X12_10060</name>
</gene>
<dbReference type="GO" id="GO:0016803">
    <property type="term" value="F:ether hydrolase activity"/>
    <property type="evidence" value="ECO:0007669"/>
    <property type="project" value="TreeGrafter"/>
</dbReference>
<dbReference type="PROSITE" id="PS01272">
    <property type="entry name" value="GCKR"/>
    <property type="match status" value="1"/>
</dbReference>
<dbReference type="Pfam" id="PF22645">
    <property type="entry name" value="GKRP_SIS_N"/>
    <property type="match status" value="1"/>
</dbReference>
<evidence type="ECO:0000259" key="5">
    <source>
        <dbReference type="PROSITE" id="PS51464"/>
    </source>
</evidence>
<organism evidence="6 7">
    <name type="scientific">Corallococcus sicarius</name>
    <dbReference type="NCBI Taxonomy" id="2316726"/>
    <lineage>
        <taxon>Bacteria</taxon>
        <taxon>Pseudomonadati</taxon>
        <taxon>Myxococcota</taxon>
        <taxon>Myxococcia</taxon>
        <taxon>Myxococcales</taxon>
        <taxon>Cystobacterineae</taxon>
        <taxon>Myxococcaceae</taxon>
        <taxon>Corallococcus</taxon>
    </lineage>
</organism>
<evidence type="ECO:0000313" key="6">
    <source>
        <dbReference type="EMBL" id="RKH44676.1"/>
    </source>
</evidence>